<dbReference type="PANTHER" id="PTHR33353:SF10">
    <property type="entry name" value="ENDO-BETA-1,4-GLUCANASE D"/>
    <property type="match status" value="1"/>
</dbReference>
<evidence type="ECO:0000256" key="14">
    <source>
        <dbReference type="ARBA" id="ARBA00045077"/>
    </source>
</evidence>
<protein>
    <recommendedName>
        <fullName evidence="15">lytic cellulose monooxygenase (C4-dehydrogenating)</fullName>
        <ecNumber evidence="15">1.14.99.56</ecNumber>
    </recommendedName>
</protein>
<feature type="domain" description="Auxiliary Activity family 9 catalytic" evidence="17">
    <location>
        <begin position="25"/>
        <end position="277"/>
    </location>
</feature>
<keyword evidence="9 18" id="KW-0503">Monooxygenase</keyword>
<keyword evidence="6" id="KW-0136">Cellulose degradation</keyword>
<dbReference type="GO" id="GO:0030245">
    <property type="term" value="P:cellulose catabolic process"/>
    <property type="evidence" value="ECO:0007669"/>
    <property type="project" value="UniProtKB-KW"/>
</dbReference>
<name>A0A2V1DNF4_9PLEO</name>
<keyword evidence="8" id="KW-0186">Copper</keyword>
<dbReference type="InterPro" id="IPR005103">
    <property type="entry name" value="AA9_LPMO"/>
</dbReference>
<reference evidence="18 19" key="1">
    <citation type="journal article" date="2018" name="Sci. Rep.">
        <title>Comparative genomics provides insights into the lifestyle and reveals functional heterogeneity of dark septate endophytic fungi.</title>
        <authorList>
            <person name="Knapp D.G."/>
            <person name="Nemeth J.B."/>
            <person name="Barry K."/>
            <person name="Hainaut M."/>
            <person name="Henrissat B."/>
            <person name="Johnson J."/>
            <person name="Kuo A."/>
            <person name="Lim J.H.P."/>
            <person name="Lipzen A."/>
            <person name="Nolan M."/>
            <person name="Ohm R.A."/>
            <person name="Tamas L."/>
            <person name="Grigoriev I.V."/>
            <person name="Spatafora J.W."/>
            <person name="Nagy L.G."/>
            <person name="Kovacs G.M."/>
        </authorList>
    </citation>
    <scope>NUCLEOTIDE SEQUENCE [LARGE SCALE GENOMIC DNA]</scope>
    <source>
        <strain evidence="18 19">DSE2036</strain>
    </source>
</reference>
<dbReference type="Proteomes" id="UP000244855">
    <property type="component" value="Unassembled WGS sequence"/>
</dbReference>
<dbReference type="OrthoDB" id="3496539at2759"/>
<dbReference type="GO" id="GO:0004497">
    <property type="term" value="F:monooxygenase activity"/>
    <property type="evidence" value="ECO:0007669"/>
    <property type="project" value="UniProtKB-KW"/>
</dbReference>
<sequence>MAVRTMPSRLVALLLAAASLAQAHFTFVRIATNNQWHAPFRYIRNKTEPFTEPSTPEQTDPFQNIRMYNYPTYSTDTPNSVRCGRDNMAHAGATETLSVKAGDTVEVAHVRNEPAYWRPELFYGCPEGRGTCEKKPYVQDINHWGPLLIHLSPVPAGQDVSTYDGSGEWVKIYTLGLEPSPTADPTKPVNWLAYNFQKQPPRFVFRIPEQTPPGQYLMRVDIVWSDGWNEWRTPPFDSAQMYPSCVQLAVESESKAVLPKGVKIPEIFQWEQPGRLFARNVFDVL</sequence>
<dbReference type="Gene3D" id="2.70.50.70">
    <property type="match status" value="1"/>
</dbReference>
<evidence type="ECO:0000256" key="10">
    <source>
        <dbReference type="ARBA" id="ARBA00023157"/>
    </source>
</evidence>
<dbReference type="AlphaFoldDB" id="A0A2V1DNF4"/>
<feature type="chain" id="PRO_5015924857" description="lytic cellulose monooxygenase (C4-dehydrogenating)" evidence="16">
    <location>
        <begin position="24"/>
        <end position="285"/>
    </location>
</feature>
<dbReference type="EMBL" id="KZ805390">
    <property type="protein sequence ID" value="PVH99558.1"/>
    <property type="molecule type" value="Genomic_DNA"/>
</dbReference>
<evidence type="ECO:0000259" key="17">
    <source>
        <dbReference type="Pfam" id="PF03443"/>
    </source>
</evidence>
<organism evidence="18 19">
    <name type="scientific">Periconia macrospinosa</name>
    <dbReference type="NCBI Taxonomy" id="97972"/>
    <lineage>
        <taxon>Eukaryota</taxon>
        <taxon>Fungi</taxon>
        <taxon>Dikarya</taxon>
        <taxon>Ascomycota</taxon>
        <taxon>Pezizomycotina</taxon>
        <taxon>Dothideomycetes</taxon>
        <taxon>Pleosporomycetidae</taxon>
        <taxon>Pleosporales</taxon>
        <taxon>Massarineae</taxon>
        <taxon>Periconiaceae</taxon>
        <taxon>Periconia</taxon>
    </lineage>
</organism>
<accession>A0A2V1DNF4</accession>
<evidence type="ECO:0000256" key="1">
    <source>
        <dbReference type="ARBA" id="ARBA00001973"/>
    </source>
</evidence>
<comment type="subcellular location">
    <subcellularLocation>
        <location evidence="2">Secreted</location>
    </subcellularLocation>
</comment>
<evidence type="ECO:0000313" key="18">
    <source>
        <dbReference type="EMBL" id="PVH99558.1"/>
    </source>
</evidence>
<evidence type="ECO:0000256" key="5">
    <source>
        <dbReference type="ARBA" id="ARBA00022729"/>
    </source>
</evidence>
<comment type="catalytic activity">
    <reaction evidence="14">
        <text>[(1-&gt;4)-beta-D-glucosyl]n+m + reduced acceptor + O2 = 4-dehydro-beta-D-glucosyl-[(1-&gt;4)-beta-D-glucosyl]n-1 + [(1-&gt;4)-beta-D-glucosyl]m + acceptor + H2O.</text>
        <dbReference type="EC" id="1.14.99.56"/>
    </reaction>
</comment>
<evidence type="ECO:0000256" key="4">
    <source>
        <dbReference type="ARBA" id="ARBA00022723"/>
    </source>
</evidence>
<keyword evidence="12" id="KW-0624">Polysaccharide degradation</keyword>
<evidence type="ECO:0000256" key="16">
    <source>
        <dbReference type="SAM" id="SignalP"/>
    </source>
</evidence>
<feature type="signal peptide" evidence="16">
    <location>
        <begin position="1"/>
        <end position="23"/>
    </location>
</feature>
<evidence type="ECO:0000256" key="15">
    <source>
        <dbReference type="ARBA" id="ARBA00047174"/>
    </source>
</evidence>
<dbReference type="InterPro" id="IPR049892">
    <property type="entry name" value="AA9"/>
</dbReference>
<keyword evidence="10" id="KW-1015">Disulfide bond</keyword>
<keyword evidence="11" id="KW-0119">Carbohydrate metabolism</keyword>
<keyword evidence="4" id="KW-0479">Metal-binding</keyword>
<dbReference type="GO" id="GO:0005576">
    <property type="term" value="C:extracellular region"/>
    <property type="evidence" value="ECO:0007669"/>
    <property type="project" value="UniProtKB-SubCell"/>
</dbReference>
<dbReference type="PANTHER" id="PTHR33353">
    <property type="entry name" value="PUTATIVE (AFU_ORTHOLOGUE AFUA_1G12560)-RELATED"/>
    <property type="match status" value="1"/>
</dbReference>
<keyword evidence="19" id="KW-1185">Reference proteome</keyword>
<comment type="cofactor">
    <cofactor evidence="1">
        <name>Cu(2+)</name>
        <dbReference type="ChEBI" id="CHEBI:29036"/>
    </cofactor>
</comment>
<proteinExistence type="inferred from homology"/>
<comment type="similarity">
    <text evidence="13">Belongs to the polysaccharide monooxygenase AA9 family.</text>
</comment>
<gene>
    <name evidence="18" type="ORF">DM02DRAFT_430498</name>
</gene>
<dbReference type="EC" id="1.14.99.56" evidence="15"/>
<evidence type="ECO:0000256" key="8">
    <source>
        <dbReference type="ARBA" id="ARBA00023008"/>
    </source>
</evidence>
<dbReference type="Pfam" id="PF03443">
    <property type="entry name" value="AA9"/>
    <property type="match status" value="1"/>
</dbReference>
<evidence type="ECO:0000256" key="9">
    <source>
        <dbReference type="ARBA" id="ARBA00023033"/>
    </source>
</evidence>
<keyword evidence="7" id="KW-0560">Oxidoreductase</keyword>
<evidence type="ECO:0000256" key="7">
    <source>
        <dbReference type="ARBA" id="ARBA00023002"/>
    </source>
</evidence>
<dbReference type="GO" id="GO:0046872">
    <property type="term" value="F:metal ion binding"/>
    <property type="evidence" value="ECO:0007669"/>
    <property type="project" value="UniProtKB-KW"/>
</dbReference>
<evidence type="ECO:0000256" key="12">
    <source>
        <dbReference type="ARBA" id="ARBA00023326"/>
    </source>
</evidence>
<evidence type="ECO:0000313" key="19">
    <source>
        <dbReference type="Proteomes" id="UP000244855"/>
    </source>
</evidence>
<evidence type="ECO:0000256" key="3">
    <source>
        <dbReference type="ARBA" id="ARBA00022525"/>
    </source>
</evidence>
<keyword evidence="5 16" id="KW-0732">Signal</keyword>
<keyword evidence="3" id="KW-0964">Secreted</keyword>
<evidence type="ECO:0000256" key="2">
    <source>
        <dbReference type="ARBA" id="ARBA00004613"/>
    </source>
</evidence>
<evidence type="ECO:0000256" key="13">
    <source>
        <dbReference type="ARBA" id="ARBA00044502"/>
    </source>
</evidence>
<evidence type="ECO:0000256" key="6">
    <source>
        <dbReference type="ARBA" id="ARBA00023001"/>
    </source>
</evidence>
<evidence type="ECO:0000256" key="11">
    <source>
        <dbReference type="ARBA" id="ARBA00023277"/>
    </source>
</evidence>